<organism evidence="1 2">
    <name type="scientific">Tulasnella calospora MUT 4182</name>
    <dbReference type="NCBI Taxonomy" id="1051891"/>
    <lineage>
        <taxon>Eukaryota</taxon>
        <taxon>Fungi</taxon>
        <taxon>Dikarya</taxon>
        <taxon>Basidiomycota</taxon>
        <taxon>Agaricomycotina</taxon>
        <taxon>Agaricomycetes</taxon>
        <taxon>Cantharellales</taxon>
        <taxon>Tulasnellaceae</taxon>
        <taxon>Tulasnella</taxon>
    </lineage>
</organism>
<name>A0A0C3Q911_9AGAM</name>
<sequence>MSDSLPFPPSYDKILEYFKRHPLLNAMLACLEWYNIIQTTPTFWTEVGLGVEAAIKAESDEESGTATVASSEQLNRALKKSGTLPLHAIILPPFVGDFRAVRQALGTCTDRLELLSLVVPGSVWWDTERGMGATDLQDLLQQPLPRLKQLHIQAGLFGGNTSWSEDKLPLELDTPNLDEISAHRHLILPRTPSSLLCLSLFDVHLAQIQPPIELHGLLELRLTRCDLRILLPTFFTPSLRILVIQDSETPAGAFDNVPIYHNLQELQWSDKGPDRNFEAMLLHCPNITIYSNYTRVEEAELDVRGITVGPTILTERSTIPWPKVEEVRFDAASCDDIQKALEIMPTIKRLRVLRDPIERLALEPENQRREEGLLAKLREKVEIII</sequence>
<protein>
    <recommendedName>
        <fullName evidence="3">F-box domain-containing protein</fullName>
    </recommendedName>
</protein>
<dbReference type="OrthoDB" id="10387543at2759"/>
<evidence type="ECO:0000313" key="1">
    <source>
        <dbReference type="EMBL" id="KIO20981.1"/>
    </source>
</evidence>
<evidence type="ECO:0000313" key="2">
    <source>
        <dbReference type="Proteomes" id="UP000054248"/>
    </source>
</evidence>
<proteinExistence type="predicted"/>
<keyword evidence="2" id="KW-1185">Reference proteome</keyword>
<reference evidence="2" key="2">
    <citation type="submission" date="2015-01" db="EMBL/GenBank/DDBJ databases">
        <title>Evolutionary Origins and Diversification of the Mycorrhizal Mutualists.</title>
        <authorList>
            <consortium name="DOE Joint Genome Institute"/>
            <consortium name="Mycorrhizal Genomics Consortium"/>
            <person name="Kohler A."/>
            <person name="Kuo A."/>
            <person name="Nagy L.G."/>
            <person name="Floudas D."/>
            <person name="Copeland A."/>
            <person name="Barry K.W."/>
            <person name="Cichocki N."/>
            <person name="Veneault-Fourrey C."/>
            <person name="LaButti K."/>
            <person name="Lindquist E.A."/>
            <person name="Lipzen A."/>
            <person name="Lundell T."/>
            <person name="Morin E."/>
            <person name="Murat C."/>
            <person name="Riley R."/>
            <person name="Ohm R."/>
            <person name="Sun H."/>
            <person name="Tunlid A."/>
            <person name="Henrissat B."/>
            <person name="Grigoriev I.V."/>
            <person name="Hibbett D.S."/>
            <person name="Martin F."/>
        </authorList>
    </citation>
    <scope>NUCLEOTIDE SEQUENCE [LARGE SCALE GENOMIC DNA]</scope>
    <source>
        <strain evidence="2">MUT 4182</strain>
    </source>
</reference>
<dbReference type="Proteomes" id="UP000054248">
    <property type="component" value="Unassembled WGS sequence"/>
</dbReference>
<dbReference type="EMBL" id="KN823153">
    <property type="protein sequence ID" value="KIO20981.1"/>
    <property type="molecule type" value="Genomic_DNA"/>
</dbReference>
<accession>A0A0C3Q911</accession>
<dbReference type="HOGENOM" id="CLU_048163_0_0_1"/>
<evidence type="ECO:0008006" key="3">
    <source>
        <dbReference type="Google" id="ProtNLM"/>
    </source>
</evidence>
<dbReference type="AlphaFoldDB" id="A0A0C3Q911"/>
<reference evidence="1 2" key="1">
    <citation type="submission" date="2014-04" db="EMBL/GenBank/DDBJ databases">
        <authorList>
            <consortium name="DOE Joint Genome Institute"/>
            <person name="Kuo A."/>
            <person name="Girlanda M."/>
            <person name="Perotto S."/>
            <person name="Kohler A."/>
            <person name="Nagy L.G."/>
            <person name="Floudas D."/>
            <person name="Copeland A."/>
            <person name="Barry K.W."/>
            <person name="Cichocki N."/>
            <person name="Veneault-Fourrey C."/>
            <person name="LaButti K."/>
            <person name="Lindquist E.A."/>
            <person name="Lipzen A."/>
            <person name="Lundell T."/>
            <person name="Morin E."/>
            <person name="Murat C."/>
            <person name="Sun H."/>
            <person name="Tunlid A."/>
            <person name="Henrissat B."/>
            <person name="Grigoriev I.V."/>
            <person name="Hibbett D.S."/>
            <person name="Martin F."/>
            <person name="Nordberg H.P."/>
            <person name="Cantor M.N."/>
            <person name="Hua S.X."/>
        </authorList>
    </citation>
    <scope>NUCLEOTIDE SEQUENCE [LARGE SCALE GENOMIC DNA]</scope>
    <source>
        <strain evidence="1 2">MUT 4182</strain>
    </source>
</reference>
<gene>
    <name evidence="1" type="ORF">M407DRAFT_29368</name>
</gene>